<dbReference type="PANTHER" id="PTHR30290:SF9">
    <property type="entry name" value="OLIGOPEPTIDE-BINDING PROTEIN APPA"/>
    <property type="match status" value="1"/>
</dbReference>
<comment type="similarity">
    <text evidence="1">Belongs to the bacterial solute-binding protein 5 family.</text>
</comment>
<sequence length="575" mass="65333">MKNVHCSKNLTGLVLILLLVGFCTLPPIFTSPASARDILKIGLLEEPKTLNIWMASDTWSSKVLSQIYQPLYIREPENLDLIPWLAESDPVYNEAELSYTVTLRPAKWSDGTKVTAEDVIFTGEFIQEFKIPRYASYFKFVKKIEALDQRTVRYHLEKPQAIFLSRTLTTPIVQKRQWMPIVNDIRGKDKPLAEIINVKIDQPIGCGPFVLKEWQQGAYIFMATNPDFFGRNLTIADHKLGPYIDGIIFKVFGTSDAAILALKKGTIDMFWWGIQAGYIEDLKRQKTVEIHTNDKSALYYLGFNVRKAPFSDPALRRAIATLIDKDFIITRILQGYAIELDSVVPPGNRFWHCPNVPSYGKGLSRNERIKAAYDILKNAGYTWDIPPVDPKGKISAAKGLRLPEGKPMEGFTILTPPADYDPNRAMTGMIVQEWLRQIGMPATSRPMAFGALIDQVKSRHDFDAFVLGYGKLSLDPDYIRNFFSSSNDKSKGSNMSGYRNPEFDRIAEESAATMDAKKRQDLVWKMQSIILEDVPYLPIYNPKVVEAVRNDHFKGWIDMIEGIGNHWSFCLVEPR</sequence>
<dbReference type="Gene3D" id="3.40.190.10">
    <property type="entry name" value="Periplasmic binding protein-like II"/>
    <property type="match status" value="1"/>
</dbReference>
<dbReference type="CDD" id="cd00995">
    <property type="entry name" value="PBP2_NikA_DppA_OppA_like"/>
    <property type="match status" value="1"/>
</dbReference>
<dbReference type="PIRSF" id="PIRSF002741">
    <property type="entry name" value="MppA"/>
    <property type="match status" value="1"/>
</dbReference>
<dbReference type="InterPro" id="IPR030678">
    <property type="entry name" value="Peptide/Ni-bd"/>
</dbReference>
<protein>
    <submittedName>
        <fullName evidence="5">Bacterial extracellular solute-binding protein, family 5</fullName>
    </submittedName>
</protein>
<evidence type="ECO:0000259" key="4">
    <source>
        <dbReference type="Pfam" id="PF00496"/>
    </source>
</evidence>
<evidence type="ECO:0000313" key="5">
    <source>
        <dbReference type="EMBL" id="VBB47253.1"/>
    </source>
</evidence>
<dbReference type="InterPro" id="IPR039424">
    <property type="entry name" value="SBP_5"/>
</dbReference>
<dbReference type="GO" id="GO:0015833">
    <property type="term" value="P:peptide transport"/>
    <property type="evidence" value="ECO:0007669"/>
    <property type="project" value="TreeGrafter"/>
</dbReference>
<dbReference type="Gene3D" id="3.10.105.10">
    <property type="entry name" value="Dipeptide-binding Protein, Domain 3"/>
    <property type="match status" value="1"/>
</dbReference>
<organism evidence="5">
    <name type="scientific">Uncultured Desulfatiglans sp</name>
    <dbReference type="NCBI Taxonomy" id="1748965"/>
    <lineage>
        <taxon>Bacteria</taxon>
        <taxon>Pseudomonadati</taxon>
        <taxon>Thermodesulfobacteriota</taxon>
        <taxon>Desulfobacteria</taxon>
        <taxon>Desulfatiglandales</taxon>
        <taxon>Desulfatiglandaceae</taxon>
        <taxon>Desulfatiglans</taxon>
        <taxon>environmental samples</taxon>
    </lineage>
</organism>
<dbReference type="EMBL" id="UPXX01000032">
    <property type="protein sequence ID" value="VBB47253.1"/>
    <property type="molecule type" value="Genomic_DNA"/>
</dbReference>
<dbReference type="Pfam" id="PF00496">
    <property type="entry name" value="SBP_bac_5"/>
    <property type="match status" value="1"/>
</dbReference>
<dbReference type="SUPFAM" id="SSF53850">
    <property type="entry name" value="Periplasmic binding protein-like II"/>
    <property type="match status" value="1"/>
</dbReference>
<dbReference type="AlphaFoldDB" id="A0A653AGS4"/>
<dbReference type="PANTHER" id="PTHR30290">
    <property type="entry name" value="PERIPLASMIC BINDING COMPONENT OF ABC TRANSPORTER"/>
    <property type="match status" value="1"/>
</dbReference>
<dbReference type="GO" id="GO:0030288">
    <property type="term" value="C:outer membrane-bounded periplasmic space"/>
    <property type="evidence" value="ECO:0007669"/>
    <property type="project" value="UniProtKB-ARBA"/>
</dbReference>
<keyword evidence="2" id="KW-0813">Transport</keyword>
<accession>A0A653AGS4</accession>
<proteinExistence type="inferred from homology"/>
<gene>
    <name evidence="5" type="ORF">TRIP_B50213</name>
</gene>
<reference evidence="5" key="1">
    <citation type="submission" date="2018-07" db="EMBL/GenBank/DDBJ databases">
        <authorList>
            <consortium name="Genoscope - CEA"/>
            <person name="William W."/>
        </authorList>
    </citation>
    <scope>NUCLEOTIDE SEQUENCE</scope>
    <source>
        <strain evidence="5">IK1</strain>
    </source>
</reference>
<name>A0A653AGS4_UNCDX</name>
<evidence type="ECO:0000256" key="2">
    <source>
        <dbReference type="ARBA" id="ARBA00022448"/>
    </source>
</evidence>
<dbReference type="GO" id="GO:0043190">
    <property type="term" value="C:ATP-binding cassette (ABC) transporter complex"/>
    <property type="evidence" value="ECO:0007669"/>
    <property type="project" value="InterPro"/>
</dbReference>
<dbReference type="GO" id="GO:1904680">
    <property type="term" value="F:peptide transmembrane transporter activity"/>
    <property type="evidence" value="ECO:0007669"/>
    <property type="project" value="TreeGrafter"/>
</dbReference>
<evidence type="ECO:0000256" key="1">
    <source>
        <dbReference type="ARBA" id="ARBA00005695"/>
    </source>
</evidence>
<keyword evidence="3" id="KW-0732">Signal</keyword>
<evidence type="ECO:0000256" key="3">
    <source>
        <dbReference type="ARBA" id="ARBA00022729"/>
    </source>
</evidence>
<dbReference type="InterPro" id="IPR000914">
    <property type="entry name" value="SBP_5_dom"/>
</dbReference>
<feature type="domain" description="Solute-binding protein family 5" evidence="4">
    <location>
        <begin position="81"/>
        <end position="489"/>
    </location>
</feature>